<dbReference type="Pfam" id="PF00209">
    <property type="entry name" value="SNF"/>
    <property type="match status" value="1"/>
</dbReference>
<dbReference type="SUPFAM" id="SSF161070">
    <property type="entry name" value="SNF-like"/>
    <property type="match status" value="1"/>
</dbReference>
<evidence type="ECO:0000256" key="1">
    <source>
        <dbReference type="ARBA" id="ARBA00004141"/>
    </source>
</evidence>
<dbReference type="InterPro" id="IPR000175">
    <property type="entry name" value="Na/ntran_symport"/>
</dbReference>
<keyword evidence="5 6" id="KW-0472">Membrane</keyword>
<gene>
    <name evidence="7" type="ORF">JLLEDACL_00017</name>
</gene>
<comment type="subcellular location">
    <subcellularLocation>
        <location evidence="1">Membrane</location>
        <topology evidence="1">Multi-pass membrane protein</topology>
    </subcellularLocation>
</comment>
<accession>A0A7G9Z5T4</accession>
<evidence type="ECO:0000256" key="2">
    <source>
        <dbReference type="ARBA" id="ARBA00022448"/>
    </source>
</evidence>
<reference evidence="7" key="1">
    <citation type="submission" date="2020-06" db="EMBL/GenBank/DDBJ databases">
        <title>Unique genomic features of the anaerobic methanotrophic archaea.</title>
        <authorList>
            <person name="Chadwick G.L."/>
            <person name="Skennerton C.T."/>
            <person name="Laso-Perez R."/>
            <person name="Leu A.O."/>
            <person name="Speth D.R."/>
            <person name="Yu H."/>
            <person name="Morgan-Lang C."/>
            <person name="Hatzenpichler R."/>
            <person name="Goudeau D."/>
            <person name="Malmstrom R."/>
            <person name="Brazelton W.J."/>
            <person name="Woyke T."/>
            <person name="Hallam S.J."/>
            <person name="Tyson G.W."/>
            <person name="Wegener G."/>
            <person name="Boetius A."/>
            <person name="Orphan V."/>
        </authorList>
    </citation>
    <scope>NUCLEOTIDE SEQUENCE</scope>
</reference>
<dbReference type="GO" id="GO:0016020">
    <property type="term" value="C:membrane"/>
    <property type="evidence" value="ECO:0007669"/>
    <property type="project" value="UniProtKB-SubCell"/>
</dbReference>
<keyword evidence="2" id="KW-0813">Transport</keyword>
<keyword evidence="4 6" id="KW-1133">Transmembrane helix</keyword>
<evidence type="ECO:0000256" key="6">
    <source>
        <dbReference type="SAM" id="Phobius"/>
    </source>
</evidence>
<proteinExistence type="predicted"/>
<sequence length="91" mass="10516">MEHFGLTAVVLVECIVLGWFYETKDLQNHLNSVSNIKIGNWWIPLIKVILPLILLYLLVSQFIIEIKNPYGNYPIIAILIAAGYYPVYCQY</sequence>
<dbReference type="AlphaFoldDB" id="A0A7G9Z5T4"/>
<keyword evidence="3 6" id="KW-0812">Transmembrane</keyword>
<evidence type="ECO:0000313" key="7">
    <source>
        <dbReference type="EMBL" id="QNO55618.1"/>
    </source>
</evidence>
<name>A0A7G9Z5T4_9EURY</name>
<dbReference type="EMBL" id="MT631623">
    <property type="protein sequence ID" value="QNO55618.1"/>
    <property type="molecule type" value="Genomic_DNA"/>
</dbReference>
<feature type="transmembrane region" description="Helical" evidence="6">
    <location>
        <begin position="5"/>
        <end position="21"/>
    </location>
</feature>
<evidence type="ECO:0000256" key="4">
    <source>
        <dbReference type="ARBA" id="ARBA00022989"/>
    </source>
</evidence>
<protein>
    <submittedName>
        <fullName evidence="7">Uncharacterized protein</fullName>
    </submittedName>
</protein>
<organism evidence="7">
    <name type="scientific">Candidatus Methanophaga sp. ANME-1 ERB7</name>
    <dbReference type="NCBI Taxonomy" id="2759913"/>
    <lineage>
        <taxon>Archaea</taxon>
        <taxon>Methanobacteriati</taxon>
        <taxon>Methanobacteriota</taxon>
        <taxon>Stenosarchaea group</taxon>
        <taxon>Methanomicrobia</taxon>
        <taxon>Candidatus Methanophagales</taxon>
        <taxon>Candidatus Methanophagaceae</taxon>
        <taxon>Candidatus Methanophaga</taxon>
    </lineage>
</organism>
<evidence type="ECO:0000256" key="5">
    <source>
        <dbReference type="ARBA" id="ARBA00023136"/>
    </source>
</evidence>
<evidence type="ECO:0000256" key="3">
    <source>
        <dbReference type="ARBA" id="ARBA00022692"/>
    </source>
</evidence>
<feature type="transmembrane region" description="Helical" evidence="6">
    <location>
        <begin position="41"/>
        <end position="59"/>
    </location>
</feature>
<feature type="transmembrane region" description="Helical" evidence="6">
    <location>
        <begin position="71"/>
        <end position="88"/>
    </location>
</feature>
<dbReference type="InterPro" id="IPR037272">
    <property type="entry name" value="SNS_sf"/>
</dbReference>